<reference evidence="3" key="1">
    <citation type="journal article" date="2011" name="Nat. Commun.">
        <title>Effector diversification within compartments of the Leptosphaeria maculans genome affected by Repeat-Induced Point mutations.</title>
        <authorList>
            <person name="Rouxel T."/>
            <person name="Grandaubert J."/>
            <person name="Hane J.K."/>
            <person name="Hoede C."/>
            <person name="van de Wouw A.P."/>
            <person name="Couloux A."/>
            <person name="Dominguez V."/>
            <person name="Anthouard V."/>
            <person name="Bally P."/>
            <person name="Bourras S."/>
            <person name="Cozijnsen A.J."/>
            <person name="Ciuffetti L.M."/>
            <person name="Degrave A."/>
            <person name="Dilmaghani A."/>
            <person name="Duret L."/>
            <person name="Fudal I."/>
            <person name="Goodwin S.B."/>
            <person name="Gout L."/>
            <person name="Glaser N."/>
            <person name="Linglin J."/>
            <person name="Kema G.H.J."/>
            <person name="Lapalu N."/>
            <person name="Lawrence C.B."/>
            <person name="May K."/>
            <person name="Meyer M."/>
            <person name="Ollivier B."/>
            <person name="Poulain J."/>
            <person name="Schoch C.L."/>
            <person name="Simon A."/>
            <person name="Spatafora J.W."/>
            <person name="Stachowiak A."/>
            <person name="Turgeon B.G."/>
            <person name="Tyler B.M."/>
            <person name="Vincent D."/>
            <person name="Weissenbach J."/>
            <person name="Amselem J."/>
            <person name="Quesneville H."/>
            <person name="Oliver R.P."/>
            <person name="Wincker P."/>
            <person name="Balesdent M.-H."/>
            <person name="Howlett B.J."/>
        </authorList>
    </citation>
    <scope>NUCLEOTIDE SEQUENCE [LARGE SCALE GENOMIC DNA]</scope>
    <source>
        <strain evidence="3">JN3 / isolate v23.1.3 / race Av1-4-5-6-7-8</strain>
    </source>
</reference>
<feature type="compositionally biased region" description="Basic and acidic residues" evidence="1">
    <location>
        <begin position="1"/>
        <end position="16"/>
    </location>
</feature>
<protein>
    <submittedName>
        <fullName evidence="2">Predicted protein</fullName>
    </submittedName>
</protein>
<dbReference type="EMBL" id="FP929125">
    <property type="protein sequence ID" value="CBX94827.1"/>
    <property type="molecule type" value="Genomic_DNA"/>
</dbReference>
<feature type="region of interest" description="Disordered" evidence="1">
    <location>
        <begin position="1"/>
        <end position="44"/>
    </location>
</feature>
<organism evidence="3">
    <name type="scientific">Leptosphaeria maculans (strain JN3 / isolate v23.1.3 / race Av1-4-5-6-7-8)</name>
    <name type="common">Blackleg fungus</name>
    <name type="synonym">Phoma lingam</name>
    <dbReference type="NCBI Taxonomy" id="985895"/>
    <lineage>
        <taxon>Eukaryota</taxon>
        <taxon>Fungi</taxon>
        <taxon>Dikarya</taxon>
        <taxon>Ascomycota</taxon>
        <taxon>Pezizomycotina</taxon>
        <taxon>Dothideomycetes</taxon>
        <taxon>Pleosporomycetidae</taxon>
        <taxon>Pleosporales</taxon>
        <taxon>Pleosporineae</taxon>
        <taxon>Leptosphaeriaceae</taxon>
        <taxon>Plenodomus</taxon>
        <taxon>Plenodomus lingam/Leptosphaeria maculans species complex</taxon>
    </lineage>
</organism>
<dbReference type="InParanoid" id="E4ZTH1"/>
<accession>E4ZTH1</accession>
<evidence type="ECO:0000313" key="3">
    <source>
        <dbReference type="Proteomes" id="UP000002668"/>
    </source>
</evidence>
<dbReference type="Proteomes" id="UP000002668">
    <property type="component" value="Genome"/>
</dbReference>
<gene>
    <name evidence="2" type="ORF">LEMA_uP118300.1</name>
</gene>
<feature type="compositionally biased region" description="Basic and acidic residues" evidence="1">
    <location>
        <begin position="23"/>
        <end position="32"/>
    </location>
</feature>
<dbReference type="VEuPathDB" id="FungiDB:LEMA_uP118300.1"/>
<evidence type="ECO:0000313" key="2">
    <source>
        <dbReference type="EMBL" id="CBX94827.1"/>
    </source>
</evidence>
<dbReference type="AlphaFoldDB" id="E4ZTH1"/>
<sequence>MSEPRRSTRARAREDAAPPAPETPKEAPKETAVKSTKSALKRKRTSIAVKVSIPSTPAPEAATTRLARERMAEHPAERCAGGFF</sequence>
<proteinExistence type="predicted"/>
<keyword evidence="3" id="KW-1185">Reference proteome</keyword>
<evidence type="ECO:0000256" key="1">
    <source>
        <dbReference type="SAM" id="MobiDB-lite"/>
    </source>
</evidence>
<name>E4ZTH1_LEPMJ</name>
<dbReference type="HOGENOM" id="CLU_2527881_0_0_1"/>